<protein>
    <submittedName>
        <fullName evidence="1">Uncharacterized protein</fullName>
    </submittedName>
</protein>
<dbReference type="EMBL" id="OZ018776">
    <property type="protein sequence ID" value="CAK9119408.1"/>
    <property type="molecule type" value="Genomic_DNA"/>
</dbReference>
<proteinExistence type="predicted"/>
<dbReference type="RefSeq" id="WP_269572118.1">
    <property type="nucleotide sequence ID" value="NZ_OY974080.1"/>
</dbReference>
<evidence type="ECO:0000313" key="2">
    <source>
        <dbReference type="Proteomes" id="UP001642485"/>
    </source>
</evidence>
<evidence type="ECO:0000313" key="1">
    <source>
        <dbReference type="EMBL" id="CAK9119408.1"/>
    </source>
</evidence>
<accession>A0ABM9N9L9</accession>
<keyword evidence="2" id="KW-1185">Reference proteome</keyword>
<reference evidence="1 2" key="1">
    <citation type="submission" date="2024-02" db="EMBL/GenBank/DDBJ databases">
        <authorList>
            <person name="Nijsse B."/>
            <person name="Sprong H."/>
        </authorList>
    </citation>
    <scope>NUCLEOTIDE SEQUENCE [LARGE SCALE GENOMIC DNA]</scope>
    <source>
        <strain evidence="1">OB144</strain>
    </source>
</reference>
<sequence>MTSTLSYDEVNKMMPSVMKDLDNIEDNNGLWKKRTIEVSCKK</sequence>
<dbReference type="Proteomes" id="UP001642485">
    <property type="component" value="Chromosome"/>
</dbReference>
<name>A0ABM9N9L9_RICHE</name>
<gene>
    <name evidence="1" type="ORF">OB144RH_00035</name>
</gene>
<organism evidence="1 2">
    <name type="scientific">Rickettsia helvetica</name>
    <dbReference type="NCBI Taxonomy" id="35789"/>
    <lineage>
        <taxon>Bacteria</taxon>
        <taxon>Pseudomonadati</taxon>
        <taxon>Pseudomonadota</taxon>
        <taxon>Alphaproteobacteria</taxon>
        <taxon>Rickettsiales</taxon>
        <taxon>Rickettsiaceae</taxon>
        <taxon>Rickettsieae</taxon>
        <taxon>Rickettsia</taxon>
        <taxon>spotted fever group</taxon>
    </lineage>
</organism>